<dbReference type="EMBL" id="HBUF01525652">
    <property type="protein sequence ID" value="CAG6750126.1"/>
    <property type="molecule type" value="Transcribed_RNA"/>
</dbReference>
<name>A0A8D8ZQH5_9HEMI</name>
<reference evidence="1" key="1">
    <citation type="submission" date="2021-05" db="EMBL/GenBank/DDBJ databases">
        <authorList>
            <person name="Alioto T."/>
            <person name="Alioto T."/>
            <person name="Gomez Garrido J."/>
        </authorList>
    </citation>
    <scope>NUCLEOTIDE SEQUENCE</scope>
</reference>
<accession>A0A8D8ZQH5</accession>
<evidence type="ECO:0000313" key="1">
    <source>
        <dbReference type="EMBL" id="CAG6750126.1"/>
    </source>
</evidence>
<protein>
    <submittedName>
        <fullName evidence="1">Uncharacterized protein</fullName>
    </submittedName>
</protein>
<proteinExistence type="predicted"/>
<organism evidence="1">
    <name type="scientific">Cacopsylla melanoneura</name>
    <dbReference type="NCBI Taxonomy" id="428564"/>
    <lineage>
        <taxon>Eukaryota</taxon>
        <taxon>Metazoa</taxon>
        <taxon>Ecdysozoa</taxon>
        <taxon>Arthropoda</taxon>
        <taxon>Hexapoda</taxon>
        <taxon>Insecta</taxon>
        <taxon>Pterygota</taxon>
        <taxon>Neoptera</taxon>
        <taxon>Paraneoptera</taxon>
        <taxon>Hemiptera</taxon>
        <taxon>Sternorrhyncha</taxon>
        <taxon>Psylloidea</taxon>
        <taxon>Psyllidae</taxon>
        <taxon>Psyllinae</taxon>
        <taxon>Cacopsylla</taxon>
    </lineage>
</organism>
<dbReference type="AlphaFoldDB" id="A0A8D8ZQH5"/>
<sequence>MILHDHHVIQEHRLNIVVRFFTCCNSTDVSENGNAPVQKYVLYYDVVYIFHCYSHITHLYYNDIFITMYVQNYSVLSMCSKQNPPAGMVRSKNKLLLILFLVVKFRSISYHAKRVTKH</sequence>